<dbReference type="InterPro" id="IPR006549">
    <property type="entry name" value="HAD-SF_hydro_IIIA"/>
</dbReference>
<evidence type="ECO:0000313" key="8">
    <source>
        <dbReference type="EMBL" id="VAW31541.1"/>
    </source>
</evidence>
<dbReference type="AlphaFoldDB" id="A0A3B0UK83"/>
<dbReference type="InterPro" id="IPR006543">
    <property type="entry name" value="Histidinol-phos"/>
</dbReference>
<dbReference type="CDD" id="cd07503">
    <property type="entry name" value="HAD_HisB-N"/>
    <property type="match status" value="1"/>
</dbReference>
<organism evidence="8">
    <name type="scientific">hydrothermal vent metagenome</name>
    <dbReference type="NCBI Taxonomy" id="652676"/>
    <lineage>
        <taxon>unclassified sequences</taxon>
        <taxon>metagenomes</taxon>
        <taxon>ecological metagenomes</taxon>
    </lineage>
</organism>
<dbReference type="GO" id="GO:0005975">
    <property type="term" value="P:carbohydrate metabolic process"/>
    <property type="evidence" value="ECO:0007669"/>
    <property type="project" value="InterPro"/>
</dbReference>
<evidence type="ECO:0000256" key="7">
    <source>
        <dbReference type="ARBA" id="ARBA00031828"/>
    </source>
</evidence>
<comment type="subcellular location">
    <subcellularLocation>
        <location evidence="1">Cytoplasm</location>
    </subcellularLocation>
</comment>
<dbReference type="Pfam" id="PF13242">
    <property type="entry name" value="Hydrolase_like"/>
    <property type="match status" value="1"/>
</dbReference>
<dbReference type="InterPro" id="IPR023214">
    <property type="entry name" value="HAD_sf"/>
</dbReference>
<dbReference type="InterPro" id="IPR004446">
    <property type="entry name" value="Heptose_bisP_phosphatase"/>
</dbReference>
<evidence type="ECO:0000256" key="1">
    <source>
        <dbReference type="ARBA" id="ARBA00004496"/>
    </source>
</evidence>
<protein>
    <recommendedName>
        <fullName evidence="7">D,D-heptose 1,7-bisphosphate phosphatase</fullName>
    </recommendedName>
</protein>
<keyword evidence="4" id="KW-0479">Metal-binding</keyword>
<dbReference type="SUPFAM" id="SSF56784">
    <property type="entry name" value="HAD-like"/>
    <property type="match status" value="1"/>
</dbReference>
<dbReference type="PANTHER" id="PTHR42891:SF1">
    <property type="entry name" value="D-GLYCERO-BETA-D-MANNO-HEPTOSE-1,7-BISPHOSPHATE 7-PHOSPHATASE"/>
    <property type="match status" value="1"/>
</dbReference>
<evidence type="ECO:0000256" key="5">
    <source>
        <dbReference type="ARBA" id="ARBA00022801"/>
    </source>
</evidence>
<dbReference type="PIRSF" id="PIRSF004682">
    <property type="entry name" value="GmhB"/>
    <property type="match status" value="1"/>
</dbReference>
<keyword evidence="3" id="KW-0963">Cytoplasm</keyword>
<comment type="similarity">
    <text evidence="2">Belongs to the GmhB family.</text>
</comment>
<evidence type="ECO:0000256" key="4">
    <source>
        <dbReference type="ARBA" id="ARBA00022723"/>
    </source>
</evidence>
<dbReference type="Gene3D" id="3.40.50.1000">
    <property type="entry name" value="HAD superfamily/HAD-like"/>
    <property type="match status" value="1"/>
</dbReference>
<name>A0A3B0UK83_9ZZZZ</name>
<evidence type="ECO:0000256" key="2">
    <source>
        <dbReference type="ARBA" id="ARBA00005628"/>
    </source>
</evidence>
<dbReference type="GO" id="GO:0005737">
    <property type="term" value="C:cytoplasm"/>
    <property type="evidence" value="ECO:0007669"/>
    <property type="project" value="UniProtKB-SubCell"/>
</dbReference>
<dbReference type="EMBL" id="UOEU01000244">
    <property type="protein sequence ID" value="VAW31541.1"/>
    <property type="molecule type" value="Genomic_DNA"/>
</dbReference>
<sequence length="190" mass="20797">MSKQPALFLDRDGVFIENCANYVRSWDDVHFFSQALAALARIREIPYKIIVVTNQSAVGRGILSLETAVALNERILQVVREGNGRIDASYLCPAKPGTDDPCRKPRPGMLLQAAEEHNLDLSQSFMIGDALTDIQAGQVAGVKQAILLLTGRGEAQSQLPRAKDLPAFATFPTLEQALTHLFPSTLKQLI</sequence>
<dbReference type="GO" id="GO:0016791">
    <property type="term" value="F:phosphatase activity"/>
    <property type="evidence" value="ECO:0007669"/>
    <property type="project" value="InterPro"/>
</dbReference>
<accession>A0A3B0UK83</accession>
<reference evidence="8" key="1">
    <citation type="submission" date="2018-06" db="EMBL/GenBank/DDBJ databases">
        <authorList>
            <person name="Zhirakovskaya E."/>
        </authorList>
    </citation>
    <scope>NUCLEOTIDE SEQUENCE</scope>
</reference>
<dbReference type="NCBIfam" id="TIGR01662">
    <property type="entry name" value="HAD-SF-IIIA"/>
    <property type="match status" value="1"/>
</dbReference>
<dbReference type="GO" id="GO:0046872">
    <property type="term" value="F:metal ion binding"/>
    <property type="evidence" value="ECO:0007669"/>
    <property type="project" value="UniProtKB-KW"/>
</dbReference>
<keyword evidence="6" id="KW-0119">Carbohydrate metabolism</keyword>
<evidence type="ECO:0000256" key="6">
    <source>
        <dbReference type="ARBA" id="ARBA00023277"/>
    </source>
</evidence>
<keyword evidence="5 8" id="KW-0378">Hydrolase</keyword>
<dbReference type="NCBIfam" id="TIGR01656">
    <property type="entry name" value="Histidinol-ppas"/>
    <property type="match status" value="1"/>
</dbReference>
<dbReference type="PANTHER" id="PTHR42891">
    <property type="entry name" value="D-GLYCERO-BETA-D-MANNO-HEPTOSE-1,7-BISPHOSPHATE 7-PHOSPHATASE"/>
    <property type="match status" value="1"/>
</dbReference>
<evidence type="ECO:0000256" key="3">
    <source>
        <dbReference type="ARBA" id="ARBA00022490"/>
    </source>
</evidence>
<proteinExistence type="inferred from homology"/>
<dbReference type="InterPro" id="IPR036412">
    <property type="entry name" value="HAD-like_sf"/>
</dbReference>
<gene>
    <name evidence="8" type="ORF">MNBD_CHLOROFLEXI01-1559</name>
</gene>